<keyword evidence="3" id="KW-1185">Reference proteome</keyword>
<sequence length="745" mass="85226">MLITEWPSQLVLFDRAASLTNHEKILLATWINHAPADKHKAHRNRHQELHPLQRLIQPIESIFACCKYNDPSLKYKFACCALLLKEMYERQTSMWAWSEDTWLEIVGVTQLEFSDRYGDFRIDWLPMLPTAHCLRPILVNCAYLIKRFPIHQAITNCHIAQSARRILGDKAISYAIETVRTAMREMGRSAYYNVPGLTECLCLALLLNQKPELEELTVDLLKEVAAKPHSYQSLKPACVTISEALYSWGILSEVLPPVVGAPPLTARKPKVPGPKRRKDLLPPEWGELLDRWCTECGNEPRTVESQRSRIAKIVRYVVDKYPTKYLPQQWNVTIAQNVVQAVDGMRVGEWNNPSHERKSAFAGEKLKPAVKAQLINAIRCFFTYGQENKWFTLRFNPHVDLRTPKEIIDEIRPNPKAIEDSIWEKVTQAALTLAREDITVLTKGLKINEHEASYPAELVQALACVLVFGGLRRDEILRLESGCVRLPPHHDHDSEARKSTLAHICILKIPVNKSCGEFRKPVDYRLRALVDAWEAIRPAGHRRQDKTAKGLVHFLFEWRGRSISAAYINQVLIPLLCRKARVNDYDTKGRIHCHRVRATLATRYYKAGLGTEELRQWLGHGNQVSLRNYLDLDDEWNTQQHAEAIRDDKSSLDYATAPDALLNNACSPHLFDADQDSEFVEQEKEPEPGNYLAHLFNLPKVSSQGFVLRAQESLADLLRNVDVPADERRQLATMNNVLIRLAMRS</sequence>
<name>A0ABY4D5F7_9BACT</name>
<geneLocation type="plasmid" evidence="2 3">
    <name>unnamed2</name>
</geneLocation>
<dbReference type="InterPro" id="IPR013762">
    <property type="entry name" value="Integrase-like_cat_sf"/>
</dbReference>
<dbReference type="SUPFAM" id="SSF56349">
    <property type="entry name" value="DNA breaking-rejoining enzymes"/>
    <property type="match status" value="1"/>
</dbReference>
<evidence type="ECO:0000256" key="1">
    <source>
        <dbReference type="ARBA" id="ARBA00023172"/>
    </source>
</evidence>
<gene>
    <name evidence="2" type="ORF">MTX78_23645</name>
</gene>
<dbReference type="RefSeq" id="WP_243803218.1">
    <property type="nucleotide sequence ID" value="NZ_CP094671.1"/>
</dbReference>
<evidence type="ECO:0000313" key="3">
    <source>
        <dbReference type="Proteomes" id="UP000831113"/>
    </source>
</evidence>
<accession>A0ABY4D5F7</accession>
<proteinExistence type="predicted"/>
<protein>
    <submittedName>
        <fullName evidence="2">Tyrosine-type recombinase/integrase</fullName>
    </submittedName>
</protein>
<reference evidence="2 3" key="1">
    <citation type="submission" date="2022-03" db="EMBL/GenBank/DDBJ databases">
        <title>Hymenobactersp. isolated from the air.</title>
        <authorList>
            <person name="Won M."/>
            <person name="Kwon S.-W."/>
        </authorList>
    </citation>
    <scope>NUCLEOTIDE SEQUENCE [LARGE SCALE GENOMIC DNA]</scope>
    <source>
        <strain evidence="2 3">KACC 21982</strain>
        <plasmid evidence="2 3">unnamed2</plasmid>
    </source>
</reference>
<dbReference type="EMBL" id="CP094671">
    <property type="protein sequence ID" value="UOG77432.1"/>
    <property type="molecule type" value="Genomic_DNA"/>
</dbReference>
<evidence type="ECO:0000313" key="2">
    <source>
        <dbReference type="EMBL" id="UOG77432.1"/>
    </source>
</evidence>
<dbReference type="Gene3D" id="1.10.443.10">
    <property type="entry name" value="Intergrase catalytic core"/>
    <property type="match status" value="1"/>
</dbReference>
<dbReference type="InterPro" id="IPR011010">
    <property type="entry name" value="DNA_brk_join_enz"/>
</dbReference>
<keyword evidence="2" id="KW-0614">Plasmid</keyword>
<dbReference type="Proteomes" id="UP000831113">
    <property type="component" value="Plasmid unnamed2"/>
</dbReference>
<keyword evidence="1" id="KW-0233">DNA recombination</keyword>
<organism evidence="2 3">
    <name type="scientific">Hymenobacter tibetensis</name>
    <dbReference type="NCBI Taxonomy" id="497967"/>
    <lineage>
        <taxon>Bacteria</taxon>
        <taxon>Pseudomonadati</taxon>
        <taxon>Bacteroidota</taxon>
        <taxon>Cytophagia</taxon>
        <taxon>Cytophagales</taxon>
        <taxon>Hymenobacteraceae</taxon>
        <taxon>Hymenobacter</taxon>
    </lineage>
</organism>